<keyword evidence="2" id="KW-0472">Membrane</keyword>
<keyword evidence="4" id="KW-1185">Reference proteome</keyword>
<organism evidence="3 4">
    <name type="scientific">Colletotrichum liriopes</name>
    <dbReference type="NCBI Taxonomy" id="708192"/>
    <lineage>
        <taxon>Eukaryota</taxon>
        <taxon>Fungi</taxon>
        <taxon>Dikarya</taxon>
        <taxon>Ascomycota</taxon>
        <taxon>Pezizomycotina</taxon>
        <taxon>Sordariomycetes</taxon>
        <taxon>Hypocreomycetidae</taxon>
        <taxon>Glomerellales</taxon>
        <taxon>Glomerellaceae</taxon>
        <taxon>Colletotrichum</taxon>
        <taxon>Colletotrichum spaethianum species complex</taxon>
    </lineage>
</organism>
<comment type="caution">
    <text evidence="3">The sequence shown here is derived from an EMBL/GenBank/DDBJ whole genome shotgun (WGS) entry which is preliminary data.</text>
</comment>
<feature type="compositionally biased region" description="Basic and acidic residues" evidence="1">
    <location>
        <begin position="142"/>
        <end position="153"/>
    </location>
</feature>
<dbReference type="EMBL" id="BPPX01000010">
    <property type="protein sequence ID" value="GJC82767.1"/>
    <property type="molecule type" value="Genomic_DNA"/>
</dbReference>
<dbReference type="AlphaFoldDB" id="A0AA37LSH6"/>
<evidence type="ECO:0000256" key="1">
    <source>
        <dbReference type="SAM" id="MobiDB-lite"/>
    </source>
</evidence>
<feature type="transmembrane region" description="Helical" evidence="2">
    <location>
        <begin position="52"/>
        <end position="75"/>
    </location>
</feature>
<feature type="region of interest" description="Disordered" evidence="1">
    <location>
        <begin position="103"/>
        <end position="153"/>
    </location>
</feature>
<proteinExistence type="predicted"/>
<evidence type="ECO:0000256" key="2">
    <source>
        <dbReference type="SAM" id="Phobius"/>
    </source>
</evidence>
<accession>A0AA37LSH6</accession>
<reference evidence="3 4" key="1">
    <citation type="submission" date="2021-07" db="EMBL/GenBank/DDBJ databases">
        <title>Genome data of Colletotrichum spaethianum.</title>
        <authorList>
            <person name="Utami Y.D."/>
            <person name="Hiruma K."/>
        </authorList>
    </citation>
    <scope>NUCLEOTIDE SEQUENCE [LARGE SCALE GENOMIC DNA]</scope>
    <source>
        <strain evidence="3 4">MAFF 242679</strain>
    </source>
</reference>
<evidence type="ECO:0000313" key="3">
    <source>
        <dbReference type="EMBL" id="GJC82767.1"/>
    </source>
</evidence>
<gene>
    <name evidence="3" type="ORF">ColLi_05605</name>
</gene>
<keyword evidence="2" id="KW-1133">Transmembrane helix</keyword>
<keyword evidence="2" id="KW-0812">Transmembrane</keyword>
<sequence>MTIRTVTQFADITALNGRVQWGRRPETGDCQFKNPLSANDDIEQNPTQTSKAWIAGPVIGVLTAILLVLAGLWFLRRHRRQRFGRSAIGGNVNGKEEFIKAQLQSESIPRQPATDLEGPYPKGMPEMSANEIPAQQVLFSDGQHEEGVTGRNT</sequence>
<dbReference type="Proteomes" id="UP001055172">
    <property type="component" value="Unassembled WGS sequence"/>
</dbReference>
<evidence type="ECO:0000313" key="4">
    <source>
        <dbReference type="Proteomes" id="UP001055172"/>
    </source>
</evidence>
<name>A0AA37LSH6_9PEZI</name>
<protein>
    <submittedName>
        <fullName evidence="3">Uncharacterized protein</fullName>
    </submittedName>
</protein>